<dbReference type="Gene3D" id="3.30.565.10">
    <property type="entry name" value="Histidine kinase-like ATPase, C-terminal domain"/>
    <property type="match status" value="1"/>
</dbReference>
<dbReference type="SUPFAM" id="SSF47384">
    <property type="entry name" value="Homodimeric domain of signal transducing histidine kinase"/>
    <property type="match status" value="1"/>
</dbReference>
<dbReference type="PROSITE" id="PS50109">
    <property type="entry name" value="HIS_KIN"/>
    <property type="match status" value="1"/>
</dbReference>
<dbReference type="InterPro" id="IPR036097">
    <property type="entry name" value="HisK_dim/P_sf"/>
</dbReference>
<comment type="catalytic activity">
    <reaction evidence="1">
        <text>ATP + protein L-histidine = ADP + protein N-phospho-L-histidine.</text>
        <dbReference type="EC" id="2.7.13.3"/>
    </reaction>
</comment>
<evidence type="ECO:0000256" key="3">
    <source>
        <dbReference type="ARBA" id="ARBA00022553"/>
    </source>
</evidence>
<dbReference type="SMART" id="SM00062">
    <property type="entry name" value="PBPb"/>
    <property type="match status" value="1"/>
</dbReference>
<feature type="signal peptide" evidence="4">
    <location>
        <begin position="1"/>
        <end position="32"/>
    </location>
</feature>
<feature type="chain" id="PRO_5028823789" description="histidine kinase" evidence="4">
    <location>
        <begin position="33"/>
        <end position="716"/>
    </location>
</feature>
<protein>
    <recommendedName>
        <fullName evidence="2">histidine kinase</fullName>
        <ecNumber evidence="2">2.7.13.3</ecNumber>
    </recommendedName>
</protein>
<dbReference type="PANTHER" id="PTHR43065:SF42">
    <property type="entry name" value="TWO-COMPONENT SENSOR PPRA"/>
    <property type="match status" value="1"/>
</dbReference>
<dbReference type="Gene3D" id="3.40.190.10">
    <property type="entry name" value="Periplasmic binding protein-like II"/>
    <property type="match status" value="2"/>
</dbReference>
<dbReference type="Pfam" id="PF02518">
    <property type="entry name" value="HATPase_c"/>
    <property type="match status" value="1"/>
</dbReference>
<dbReference type="CDD" id="cd00082">
    <property type="entry name" value="HisKA"/>
    <property type="match status" value="1"/>
</dbReference>
<dbReference type="InterPro" id="IPR001638">
    <property type="entry name" value="Solute-binding_3/MltF_N"/>
</dbReference>
<dbReference type="InterPro" id="IPR036890">
    <property type="entry name" value="HATPase_C_sf"/>
</dbReference>
<dbReference type="InterPro" id="IPR005467">
    <property type="entry name" value="His_kinase_dom"/>
</dbReference>
<name>A0A6V8LW80_9BACT</name>
<dbReference type="AlphaFoldDB" id="A0A6V8LW80"/>
<dbReference type="InterPro" id="IPR004358">
    <property type="entry name" value="Sig_transdc_His_kin-like_C"/>
</dbReference>
<dbReference type="GO" id="GO:0000155">
    <property type="term" value="F:phosphorelay sensor kinase activity"/>
    <property type="evidence" value="ECO:0007669"/>
    <property type="project" value="InterPro"/>
</dbReference>
<dbReference type="EMBL" id="BLTE01000009">
    <property type="protein sequence ID" value="GFK94319.1"/>
    <property type="molecule type" value="Genomic_DNA"/>
</dbReference>
<reference evidence="7 8" key="2">
    <citation type="submission" date="2020-05" db="EMBL/GenBank/DDBJ databases">
        <title>Draft genome sequence of Desulfovibrio sp. strainFSS-1.</title>
        <authorList>
            <person name="Shimoshige H."/>
            <person name="Kobayashi H."/>
            <person name="Maekawa T."/>
        </authorList>
    </citation>
    <scope>NUCLEOTIDE SEQUENCE [LARGE SCALE GENOMIC DNA]</scope>
    <source>
        <strain evidence="7 8">SIID29052-01</strain>
    </source>
</reference>
<feature type="domain" description="Histidine kinase" evidence="5">
    <location>
        <begin position="468"/>
        <end position="710"/>
    </location>
</feature>
<dbReference type="PROSITE" id="PS50112">
    <property type="entry name" value="PAS"/>
    <property type="match status" value="1"/>
</dbReference>
<dbReference type="Proteomes" id="UP000494245">
    <property type="component" value="Unassembled WGS sequence"/>
</dbReference>
<evidence type="ECO:0000256" key="4">
    <source>
        <dbReference type="SAM" id="SignalP"/>
    </source>
</evidence>
<keyword evidence="4" id="KW-0732">Signal</keyword>
<evidence type="ECO:0000256" key="1">
    <source>
        <dbReference type="ARBA" id="ARBA00000085"/>
    </source>
</evidence>
<dbReference type="Gene3D" id="3.30.450.20">
    <property type="entry name" value="PAS domain"/>
    <property type="match status" value="1"/>
</dbReference>
<accession>A0A6V8LW80</accession>
<dbReference type="Pfam" id="PF00512">
    <property type="entry name" value="HisKA"/>
    <property type="match status" value="1"/>
</dbReference>
<dbReference type="Pfam" id="PF08448">
    <property type="entry name" value="PAS_4"/>
    <property type="match status" value="1"/>
</dbReference>
<evidence type="ECO:0000313" key="7">
    <source>
        <dbReference type="EMBL" id="GFK94319.1"/>
    </source>
</evidence>
<dbReference type="SUPFAM" id="SSF55874">
    <property type="entry name" value="ATPase domain of HSP90 chaperone/DNA topoisomerase II/histidine kinase"/>
    <property type="match status" value="1"/>
</dbReference>
<evidence type="ECO:0000259" key="6">
    <source>
        <dbReference type="PROSITE" id="PS50112"/>
    </source>
</evidence>
<dbReference type="CDD" id="cd01007">
    <property type="entry name" value="PBP2_BvgS_HisK_like"/>
    <property type="match status" value="1"/>
</dbReference>
<dbReference type="RefSeq" id="WP_173084279.1">
    <property type="nucleotide sequence ID" value="NZ_BLTE01000009.1"/>
</dbReference>
<sequence length="716" mass="78626">MAFPGRGPRILATVMALCAAILALNAPAVSRAAEPPSLALTSEERAFLHEHPVLRMGVGVAFPPFQFVEKEAETRAFRGVAADTVKLLEARLGVRMEPVWDITFAEALQMGKTGGIDLYPCLSRTVERAEYLAFTAPYLSYPLVIVSRAYGPFIGAVEDLQGRKVAEVEALATISKVRNEYPGLALDYVFVADASAMLEAVSFGRAEACIVDLAVASYLINELGLTNLKVAAPTRWGDNPLSMAVPKDRAILAGILQKALASLTFEETDAIRQRWMGLGYSSLVSPVLFRRILWQGGGAVVLVVGVILWWNRRLHREVEVRTRAEEALRASEERMRSVVESSPMGMHFFKLEDDGRLVLTAANPAADDLLGIEHAKLLGLGIEEAFPGVAGTPVPEMYRQVARGETGMRSFEMPYKDRSIDGTFAVYVFRTGEGAATTLFADVSERRRMQDLMIQTEKMMSVGGLAAGMAHEINNPLGGMLLGVQVLKRRLTSDLPANEKVAAQAGCTFEDVRRYMERRDILPTLEAIREAGVRAAQIVSSMLEFSRKDAAGFAPARMEHLLDKTVDLCSSDYNLRRKHDFKSIRILREYDPVLPPLPCLENQLQQVFLNLLTNAAQAMAQTPSPTLTLRTAREEDRARIEIEDNGPGITQEVRKRLFEPFFTTKPVGMGTGLGLSVSYFIVVHHHGGTIDVESAPGAGTRFIIRLPLEQARADAA</sequence>
<dbReference type="Pfam" id="PF00497">
    <property type="entry name" value="SBP_bac_3"/>
    <property type="match status" value="1"/>
</dbReference>
<dbReference type="InterPro" id="IPR035965">
    <property type="entry name" value="PAS-like_dom_sf"/>
</dbReference>
<keyword evidence="7" id="KW-0418">Kinase</keyword>
<dbReference type="SMART" id="SM00388">
    <property type="entry name" value="HisKA"/>
    <property type="match status" value="1"/>
</dbReference>
<gene>
    <name evidence="7" type="primary">kinE_14</name>
    <name evidence="7" type="ORF">NNJEOMEG_02162</name>
</gene>
<dbReference type="InterPro" id="IPR013656">
    <property type="entry name" value="PAS_4"/>
</dbReference>
<reference evidence="7 8" key="1">
    <citation type="submission" date="2020-04" db="EMBL/GenBank/DDBJ databases">
        <authorList>
            <consortium name="Desulfovibrio sp. FSS-1 genome sequencing consortium"/>
            <person name="Shimoshige H."/>
            <person name="Kobayashi H."/>
            <person name="Maekawa T."/>
        </authorList>
    </citation>
    <scope>NUCLEOTIDE SEQUENCE [LARGE SCALE GENOMIC DNA]</scope>
    <source>
        <strain evidence="7 8">SIID29052-01</strain>
    </source>
</reference>
<dbReference type="NCBIfam" id="TIGR00229">
    <property type="entry name" value="sensory_box"/>
    <property type="match status" value="1"/>
</dbReference>
<keyword evidence="3" id="KW-0597">Phosphoprotein</keyword>
<dbReference type="InterPro" id="IPR003594">
    <property type="entry name" value="HATPase_dom"/>
</dbReference>
<organism evidence="7 8">
    <name type="scientific">Fundidesulfovibrio magnetotacticus</name>
    <dbReference type="NCBI Taxonomy" id="2730080"/>
    <lineage>
        <taxon>Bacteria</taxon>
        <taxon>Pseudomonadati</taxon>
        <taxon>Thermodesulfobacteriota</taxon>
        <taxon>Desulfovibrionia</taxon>
        <taxon>Desulfovibrionales</taxon>
        <taxon>Desulfovibrionaceae</taxon>
        <taxon>Fundidesulfovibrio</taxon>
    </lineage>
</organism>
<keyword evidence="8" id="KW-1185">Reference proteome</keyword>
<dbReference type="PANTHER" id="PTHR43065">
    <property type="entry name" value="SENSOR HISTIDINE KINASE"/>
    <property type="match status" value="1"/>
</dbReference>
<evidence type="ECO:0000259" key="5">
    <source>
        <dbReference type="PROSITE" id="PS50109"/>
    </source>
</evidence>
<dbReference type="EC" id="2.7.13.3" evidence="2"/>
<feature type="domain" description="PAS" evidence="6">
    <location>
        <begin position="331"/>
        <end position="379"/>
    </location>
</feature>
<dbReference type="SUPFAM" id="SSF53850">
    <property type="entry name" value="Periplasmic binding protein-like II"/>
    <property type="match status" value="1"/>
</dbReference>
<dbReference type="PRINTS" id="PR00344">
    <property type="entry name" value="BCTRLSENSOR"/>
</dbReference>
<evidence type="ECO:0000256" key="2">
    <source>
        <dbReference type="ARBA" id="ARBA00012438"/>
    </source>
</evidence>
<evidence type="ECO:0000313" key="8">
    <source>
        <dbReference type="Proteomes" id="UP000494245"/>
    </source>
</evidence>
<proteinExistence type="predicted"/>
<dbReference type="SUPFAM" id="SSF55785">
    <property type="entry name" value="PYP-like sensor domain (PAS domain)"/>
    <property type="match status" value="1"/>
</dbReference>
<dbReference type="InterPro" id="IPR003661">
    <property type="entry name" value="HisK_dim/P_dom"/>
</dbReference>
<keyword evidence="7" id="KW-0808">Transferase</keyword>
<dbReference type="InterPro" id="IPR000014">
    <property type="entry name" value="PAS"/>
</dbReference>
<dbReference type="SMART" id="SM00387">
    <property type="entry name" value="HATPase_c"/>
    <property type="match status" value="1"/>
</dbReference>
<dbReference type="Gene3D" id="1.10.287.130">
    <property type="match status" value="1"/>
</dbReference>
<comment type="caution">
    <text evidence="7">The sequence shown here is derived from an EMBL/GenBank/DDBJ whole genome shotgun (WGS) entry which is preliminary data.</text>
</comment>